<organism evidence="14 15">
    <name type="scientific">Rhodopseudomonas telluris</name>
    <dbReference type="NCBI Taxonomy" id="644215"/>
    <lineage>
        <taxon>Bacteria</taxon>
        <taxon>Pseudomonadati</taxon>
        <taxon>Pseudomonadota</taxon>
        <taxon>Alphaproteobacteria</taxon>
        <taxon>Hyphomicrobiales</taxon>
        <taxon>Nitrobacteraceae</taxon>
        <taxon>Rhodopseudomonas</taxon>
    </lineage>
</organism>
<evidence type="ECO:0000256" key="2">
    <source>
        <dbReference type="ARBA" id="ARBA00004370"/>
    </source>
</evidence>
<keyword evidence="4" id="KW-0597">Phosphoprotein</keyword>
<feature type="compositionally biased region" description="Pro residues" evidence="10">
    <location>
        <begin position="49"/>
        <end position="62"/>
    </location>
</feature>
<evidence type="ECO:0000256" key="6">
    <source>
        <dbReference type="ARBA" id="ARBA00022692"/>
    </source>
</evidence>
<feature type="transmembrane region" description="Helical" evidence="11">
    <location>
        <begin position="118"/>
        <end position="141"/>
    </location>
</feature>
<dbReference type="PANTHER" id="PTHR45436:SF5">
    <property type="entry name" value="SENSOR HISTIDINE KINASE TRCS"/>
    <property type="match status" value="1"/>
</dbReference>
<feature type="region of interest" description="Disordered" evidence="10">
    <location>
        <begin position="32"/>
        <end position="79"/>
    </location>
</feature>
<keyword evidence="14" id="KW-0547">Nucleotide-binding</keyword>
<dbReference type="EC" id="2.7.13.3" evidence="3"/>
<comment type="catalytic activity">
    <reaction evidence="1">
        <text>ATP + protein L-histidine = ADP + protein N-phospho-L-histidine.</text>
        <dbReference type="EC" id="2.7.13.3"/>
    </reaction>
</comment>
<dbReference type="RefSeq" id="WP_378384873.1">
    <property type="nucleotide sequence ID" value="NZ_JBHLWM010000001.1"/>
</dbReference>
<dbReference type="InterPro" id="IPR005467">
    <property type="entry name" value="His_kinase_dom"/>
</dbReference>
<dbReference type="PROSITE" id="PS50109">
    <property type="entry name" value="HIS_KIN"/>
    <property type="match status" value="1"/>
</dbReference>
<keyword evidence="9" id="KW-0902">Two-component regulatory system</keyword>
<dbReference type="InterPro" id="IPR036890">
    <property type="entry name" value="HATPase_C_sf"/>
</dbReference>
<evidence type="ECO:0000256" key="10">
    <source>
        <dbReference type="SAM" id="MobiDB-lite"/>
    </source>
</evidence>
<dbReference type="InterPro" id="IPR050428">
    <property type="entry name" value="TCS_sensor_his_kinase"/>
</dbReference>
<comment type="subcellular location">
    <subcellularLocation>
        <location evidence="2">Membrane</location>
    </subcellularLocation>
</comment>
<dbReference type="SMART" id="SM00387">
    <property type="entry name" value="HATPase_c"/>
    <property type="match status" value="1"/>
</dbReference>
<dbReference type="SUPFAM" id="SSF55874">
    <property type="entry name" value="ATPase domain of HSP90 chaperone/DNA topoisomerase II/histidine kinase"/>
    <property type="match status" value="1"/>
</dbReference>
<dbReference type="PROSITE" id="PS50885">
    <property type="entry name" value="HAMP"/>
    <property type="match status" value="1"/>
</dbReference>
<comment type="caution">
    <text evidence="14">The sequence shown here is derived from an EMBL/GenBank/DDBJ whole genome shotgun (WGS) entry which is preliminary data.</text>
</comment>
<evidence type="ECO:0000256" key="11">
    <source>
        <dbReference type="SAM" id="Phobius"/>
    </source>
</evidence>
<dbReference type="Gene3D" id="1.10.287.130">
    <property type="match status" value="1"/>
</dbReference>
<evidence type="ECO:0000259" key="12">
    <source>
        <dbReference type="PROSITE" id="PS50109"/>
    </source>
</evidence>
<dbReference type="EMBL" id="JBHLWM010000001">
    <property type="protein sequence ID" value="MFC0239756.1"/>
    <property type="molecule type" value="Genomic_DNA"/>
</dbReference>
<evidence type="ECO:0000256" key="1">
    <source>
        <dbReference type="ARBA" id="ARBA00000085"/>
    </source>
</evidence>
<dbReference type="Gene3D" id="3.30.565.10">
    <property type="entry name" value="Histidine kinase-like ATPase, C-terminal domain"/>
    <property type="match status" value="1"/>
</dbReference>
<evidence type="ECO:0000256" key="8">
    <source>
        <dbReference type="ARBA" id="ARBA00022989"/>
    </source>
</evidence>
<dbReference type="PANTHER" id="PTHR45436">
    <property type="entry name" value="SENSOR HISTIDINE KINASE YKOH"/>
    <property type="match status" value="1"/>
</dbReference>
<dbReference type="GO" id="GO:0005524">
    <property type="term" value="F:ATP binding"/>
    <property type="evidence" value="ECO:0007669"/>
    <property type="project" value="UniProtKB-KW"/>
</dbReference>
<feature type="domain" description="Histidine kinase" evidence="12">
    <location>
        <begin position="197"/>
        <end position="395"/>
    </location>
</feature>
<keyword evidence="5" id="KW-0808">Transferase</keyword>
<evidence type="ECO:0000256" key="4">
    <source>
        <dbReference type="ARBA" id="ARBA00022553"/>
    </source>
</evidence>
<evidence type="ECO:0000256" key="7">
    <source>
        <dbReference type="ARBA" id="ARBA00022777"/>
    </source>
</evidence>
<evidence type="ECO:0000256" key="5">
    <source>
        <dbReference type="ARBA" id="ARBA00022679"/>
    </source>
</evidence>
<evidence type="ECO:0000256" key="3">
    <source>
        <dbReference type="ARBA" id="ARBA00012438"/>
    </source>
</evidence>
<dbReference type="InterPro" id="IPR003594">
    <property type="entry name" value="HATPase_dom"/>
</dbReference>
<keyword evidence="15" id="KW-1185">Reference proteome</keyword>
<keyword evidence="11" id="KW-0472">Membrane</keyword>
<keyword evidence="7" id="KW-0418">Kinase</keyword>
<reference evidence="14 15" key="1">
    <citation type="submission" date="2024-09" db="EMBL/GenBank/DDBJ databases">
        <authorList>
            <person name="Sun Q."/>
            <person name="Mori K."/>
        </authorList>
    </citation>
    <scope>NUCLEOTIDE SEQUENCE [LARGE SCALE GENOMIC DNA]</scope>
    <source>
        <strain evidence="14 15">KCTC 23279</strain>
    </source>
</reference>
<dbReference type="Pfam" id="PF02518">
    <property type="entry name" value="HATPase_c"/>
    <property type="match status" value="1"/>
</dbReference>
<evidence type="ECO:0000259" key="13">
    <source>
        <dbReference type="PROSITE" id="PS50885"/>
    </source>
</evidence>
<accession>A0ABV6ENF4</accession>
<evidence type="ECO:0000313" key="14">
    <source>
        <dbReference type="EMBL" id="MFC0239756.1"/>
    </source>
</evidence>
<protein>
    <recommendedName>
        <fullName evidence="3">histidine kinase</fullName>
        <ecNumber evidence="3">2.7.13.3</ecNumber>
    </recommendedName>
</protein>
<evidence type="ECO:0000256" key="9">
    <source>
        <dbReference type="ARBA" id="ARBA00023012"/>
    </source>
</evidence>
<dbReference type="Proteomes" id="UP001589775">
    <property type="component" value="Unassembled WGS sequence"/>
</dbReference>
<keyword evidence="14" id="KW-0067">ATP-binding</keyword>
<keyword evidence="6 11" id="KW-0812">Transmembrane</keyword>
<feature type="domain" description="HAMP" evidence="13">
    <location>
        <begin position="138"/>
        <end position="189"/>
    </location>
</feature>
<name>A0ABV6ENF4_9BRAD</name>
<sequence length="395" mass="42041">MKLAGTADGPPFDRPGRGWYWKISGPANVLRSRSLGPADFELPDLGNRPAPPPPPRPPPGDDGPPKDRPVPADGVGPDGQMLHYRIATQTVAGVRVTIAASAPRDAVLGPLGEAMRTLAISLAVLGIALITAMLLQVRLGLRPVESLRRAIADVRAGVRERVPEEQPRELRPLADELNALLGENAANLDRARRHVSNLAHGLKTPLATMSVALRKEAPGADDVQSLVLLMDRRIRHHLGRARSAALGGPVRARTELAPRVADLVLVLTRVNAEKPIDVAQSIAPSLAVACEQQDVDEMLGNVLENAFAWCRAKVNVKAAVERRSVVLTIDDDGPGLSAEQMANAVQAGRRLDESAPGFGFGLSITRELAELYAGALTLSRSELGGLRAEIRLPAA</sequence>
<keyword evidence="8 11" id="KW-1133">Transmembrane helix</keyword>
<evidence type="ECO:0000313" key="15">
    <source>
        <dbReference type="Proteomes" id="UP001589775"/>
    </source>
</evidence>
<proteinExistence type="predicted"/>
<gene>
    <name evidence="14" type="ORF">ACFFJ6_04720</name>
</gene>
<dbReference type="InterPro" id="IPR003660">
    <property type="entry name" value="HAMP_dom"/>
</dbReference>